<dbReference type="GO" id="GO:0006351">
    <property type="term" value="P:DNA-templated transcription"/>
    <property type="evidence" value="ECO:0007669"/>
    <property type="project" value="InterPro"/>
</dbReference>
<dbReference type="RefSeq" id="WP_321164611.1">
    <property type="nucleotide sequence ID" value="NZ_LQYT01000037.1"/>
</dbReference>
<feature type="compositionally biased region" description="Acidic residues" evidence="7">
    <location>
        <begin position="105"/>
        <end position="183"/>
    </location>
</feature>
<dbReference type="HAMAP" id="MF_00357">
    <property type="entry name" value="RNApol_bact_RpoE"/>
    <property type="match status" value="1"/>
</dbReference>
<evidence type="ECO:0000256" key="3">
    <source>
        <dbReference type="ARBA" id="ARBA00022679"/>
    </source>
</evidence>
<evidence type="ECO:0000259" key="8">
    <source>
        <dbReference type="PROSITE" id="PS51913"/>
    </source>
</evidence>
<reference evidence="9 10" key="1">
    <citation type="submission" date="2016-01" db="EMBL/GenBank/DDBJ databases">
        <title>Draft Genome Sequences of Seven Thermophilic Sporeformers Isolated from Foods.</title>
        <authorList>
            <person name="Berendsen E.M."/>
            <person name="Wells-Bennik M.H."/>
            <person name="Krawcyk A.O."/>
            <person name="De Jong A."/>
            <person name="Holsappel S."/>
            <person name="Eijlander R.T."/>
            <person name="Kuipers O.P."/>
        </authorList>
    </citation>
    <scope>NUCLEOTIDE SEQUENCE [LARGE SCALE GENOMIC DNA]</scope>
    <source>
        <strain evidence="9 10">B4135</strain>
    </source>
</reference>
<keyword evidence="5 6" id="KW-0804">Transcription</keyword>
<dbReference type="EMBL" id="LQYT01000037">
    <property type="protein sequence ID" value="KYD19903.1"/>
    <property type="molecule type" value="Genomic_DNA"/>
</dbReference>
<feature type="region of interest" description="Disordered" evidence="7">
    <location>
        <begin position="97"/>
        <end position="183"/>
    </location>
</feature>
<dbReference type="PROSITE" id="PS51913">
    <property type="entry name" value="HTH_HARE"/>
    <property type="match status" value="1"/>
</dbReference>
<dbReference type="GO" id="GO:0006355">
    <property type="term" value="P:regulation of DNA-templated transcription"/>
    <property type="evidence" value="ECO:0007669"/>
    <property type="project" value="UniProtKB-UniRule"/>
</dbReference>
<evidence type="ECO:0000256" key="7">
    <source>
        <dbReference type="SAM" id="MobiDB-lite"/>
    </source>
</evidence>
<evidence type="ECO:0000313" key="10">
    <source>
        <dbReference type="Proteomes" id="UP000075683"/>
    </source>
</evidence>
<keyword evidence="4 6" id="KW-0548">Nucleotidyltransferase</keyword>
<organism evidence="9 10">
    <name type="scientific">Caldibacillus debilis</name>
    <dbReference type="NCBI Taxonomy" id="301148"/>
    <lineage>
        <taxon>Bacteria</taxon>
        <taxon>Bacillati</taxon>
        <taxon>Bacillota</taxon>
        <taxon>Bacilli</taxon>
        <taxon>Bacillales</taxon>
        <taxon>Bacillaceae</taxon>
        <taxon>Caldibacillus</taxon>
    </lineage>
</organism>
<comment type="caution">
    <text evidence="9">The sequence shown here is derived from an EMBL/GenBank/DDBJ whole genome shotgun (WGS) entry which is preliminary data.</text>
</comment>
<dbReference type="InterPro" id="IPR029757">
    <property type="entry name" value="RpoE"/>
</dbReference>
<evidence type="ECO:0000256" key="1">
    <source>
        <dbReference type="ARBA" id="ARBA00009828"/>
    </source>
</evidence>
<evidence type="ECO:0000256" key="2">
    <source>
        <dbReference type="ARBA" id="ARBA00022478"/>
    </source>
</evidence>
<proteinExistence type="inferred from homology"/>
<dbReference type="InterPro" id="IPR038087">
    <property type="entry name" value="RNAP_delta_N_dom_sf"/>
</dbReference>
<gene>
    <name evidence="6" type="primary">rpoE</name>
    <name evidence="9" type="ORF">B4135_0802</name>
</gene>
<dbReference type="STRING" id="301148.B4135_0802"/>
<evidence type="ECO:0000256" key="6">
    <source>
        <dbReference type="HAMAP-Rule" id="MF_00357"/>
    </source>
</evidence>
<dbReference type="Gene3D" id="1.10.10.1250">
    <property type="entry name" value="RNA polymerase, subunit delta, N-terminal domain"/>
    <property type="match status" value="1"/>
</dbReference>
<dbReference type="GO" id="GO:0000428">
    <property type="term" value="C:DNA-directed RNA polymerase complex"/>
    <property type="evidence" value="ECO:0007669"/>
    <property type="project" value="UniProtKB-KW"/>
</dbReference>
<evidence type="ECO:0000313" key="9">
    <source>
        <dbReference type="EMBL" id="KYD19903.1"/>
    </source>
</evidence>
<comment type="similarity">
    <text evidence="1 6">Belongs to the RpoE family.</text>
</comment>
<dbReference type="AlphaFoldDB" id="A0A150M5U1"/>
<sequence>MVSIKQLDKQELEEMSLTEIAYEILSEKKQPLPFRELLDEVAALLGMPEEKKEEISAQFYTDLNIEGKFLNIGGNTWGIKSWFPVDQIEDEIVPTVRSKKKAKLDEDEGLDDLDQYEEEDLVYEEELDEYDELDEDYLDDDDVLDPEAEDEDFPAGLDDEDEDLLLDEDLDDDLLIGGEEEEE</sequence>
<evidence type="ECO:0000256" key="5">
    <source>
        <dbReference type="ARBA" id="ARBA00023163"/>
    </source>
</evidence>
<dbReference type="NCBIfam" id="TIGR04567">
    <property type="entry name" value="RNAP_delt_lowGC"/>
    <property type="match status" value="1"/>
</dbReference>
<evidence type="ECO:0000256" key="4">
    <source>
        <dbReference type="ARBA" id="ARBA00022695"/>
    </source>
</evidence>
<dbReference type="Proteomes" id="UP000075683">
    <property type="component" value="Unassembled WGS sequence"/>
</dbReference>
<accession>A0A150M5U1</accession>
<comment type="function">
    <text evidence="6">Participates in both the initiation and recycling phases of transcription. In the presence of the delta subunit, RNAP displays an increased specificity of transcription, a decreased affinity for nucleic acids, and an increased efficiency of RNA synthesis because of enhanced recycling.</text>
</comment>
<keyword evidence="3 6" id="KW-0808">Transferase</keyword>
<protein>
    <recommendedName>
        <fullName evidence="6">Probable DNA-directed RNA polymerase subunit delta</fullName>
    </recommendedName>
    <alternativeName>
        <fullName evidence="6">RNAP delta factor</fullName>
    </alternativeName>
</protein>
<keyword evidence="2 6" id="KW-0240">DNA-directed RNA polymerase</keyword>
<dbReference type="Pfam" id="PF05066">
    <property type="entry name" value="HARE-HTH"/>
    <property type="match status" value="1"/>
</dbReference>
<feature type="domain" description="HTH HARE-type" evidence="8">
    <location>
        <begin position="15"/>
        <end position="82"/>
    </location>
</feature>
<dbReference type="GO" id="GO:0003899">
    <property type="term" value="F:DNA-directed RNA polymerase activity"/>
    <property type="evidence" value="ECO:0007669"/>
    <property type="project" value="UniProtKB-UniRule"/>
</dbReference>
<name>A0A150M5U1_9BACI</name>
<comment type="subunit">
    <text evidence="6">RNAP is composed of a core of 2 alpha, a beta and a beta' subunits. The core is associated with a delta subunit and one of several sigma factors.</text>
</comment>
<dbReference type="InterPro" id="IPR007759">
    <property type="entry name" value="Asxl_HARE-HTH"/>
</dbReference>